<organism evidence="2 3">
    <name type="scientific">Candidatus Magasanikbacteria bacterium CG_4_10_14_0_2_um_filter_41_31</name>
    <dbReference type="NCBI Taxonomy" id="1974639"/>
    <lineage>
        <taxon>Bacteria</taxon>
        <taxon>Candidatus Magasanikiibacteriota</taxon>
    </lineage>
</organism>
<sequence length="83" mass="8728">MNIVFGILGVVAGAIIVAKSEWIVQNFGSAEWAEQHMGSSGGSRLLYKLIGLAIILFSLLSLAGLMDNILLGIFGKLFTGFAG</sequence>
<protein>
    <submittedName>
        <fullName evidence="2">Uncharacterized protein</fullName>
    </submittedName>
</protein>
<dbReference type="EMBL" id="PFPI01000033">
    <property type="protein sequence ID" value="PIZ93150.1"/>
    <property type="molecule type" value="Genomic_DNA"/>
</dbReference>
<gene>
    <name evidence="2" type="ORF">COX83_02550</name>
</gene>
<evidence type="ECO:0000256" key="1">
    <source>
        <dbReference type="SAM" id="Phobius"/>
    </source>
</evidence>
<keyword evidence="1" id="KW-1133">Transmembrane helix</keyword>
<evidence type="ECO:0000313" key="3">
    <source>
        <dbReference type="Proteomes" id="UP000230078"/>
    </source>
</evidence>
<feature type="transmembrane region" description="Helical" evidence="1">
    <location>
        <begin position="45"/>
        <end position="66"/>
    </location>
</feature>
<keyword evidence="1" id="KW-0812">Transmembrane</keyword>
<dbReference type="Proteomes" id="UP000230078">
    <property type="component" value="Unassembled WGS sequence"/>
</dbReference>
<reference evidence="3" key="1">
    <citation type="submission" date="2017-09" db="EMBL/GenBank/DDBJ databases">
        <title>Depth-based differentiation of microbial function through sediment-hosted aquifers and enrichment of novel symbionts in the deep terrestrial subsurface.</title>
        <authorList>
            <person name="Probst A.J."/>
            <person name="Ladd B."/>
            <person name="Jarett J.K."/>
            <person name="Geller-Mcgrath D.E."/>
            <person name="Sieber C.M.K."/>
            <person name="Emerson J.B."/>
            <person name="Anantharaman K."/>
            <person name="Thomas B.C."/>
            <person name="Malmstrom R."/>
            <person name="Stieglmeier M."/>
            <person name="Klingl A."/>
            <person name="Woyke T."/>
            <person name="Ryan C.M."/>
            <person name="Banfield J.F."/>
        </authorList>
    </citation>
    <scope>NUCLEOTIDE SEQUENCE [LARGE SCALE GENOMIC DNA]</scope>
</reference>
<proteinExistence type="predicted"/>
<name>A0A2M7V3Q5_9BACT</name>
<accession>A0A2M7V3Q5</accession>
<comment type="caution">
    <text evidence="2">The sequence shown here is derived from an EMBL/GenBank/DDBJ whole genome shotgun (WGS) entry which is preliminary data.</text>
</comment>
<dbReference type="AlphaFoldDB" id="A0A2M7V3Q5"/>
<keyword evidence="1" id="KW-0472">Membrane</keyword>
<evidence type="ECO:0000313" key="2">
    <source>
        <dbReference type="EMBL" id="PIZ93150.1"/>
    </source>
</evidence>